<evidence type="ECO:0000313" key="18">
    <source>
        <dbReference type="RefSeq" id="XP_021099913.1"/>
    </source>
</evidence>
<protein>
    <recommendedName>
        <fullName evidence="11">RUN and FYVE domain-containing protein 4</fullName>
    </recommendedName>
</protein>
<evidence type="ECO:0000256" key="11">
    <source>
        <dbReference type="ARBA" id="ARBA00069100"/>
    </source>
</evidence>
<dbReference type="FunFam" id="1.20.58.900:FF:000015">
    <property type="entry name" value="RUN and FYVE domain containing 4"/>
    <property type="match status" value="1"/>
</dbReference>
<sequence length="584" mass="65966">MLPSKSQGLASFPIPMAKEGATLKVTRDLKAAVSAILQGYGDGKGPVTDASAELHRLCGCLELLLQFEQKEQKSFLGPRKDYWDFLCTALRRQRGDSEQIHIISSQDKKLKTSLGKGRAFLRSCLVRGQLAESLQLCLLSPELTREWYGPRSPLLCLELQEDILDSLYALNGVAFDLDLQRPDLDGAWPMFSESQCSNSSQIQGRRRKTKESPKKISAASRGPRGVQLEDPHTSQAGCLRNATREDELVGLSKTQQHMHLPSFLEKKREDSRSLGSPQSTWEPKEDLQLDQEERAPRSRRFLDNSTASIQQQTEGAKEAQKEKPGVKAKDRGVLPGPEVQRTEGADREEAEQDESQYLLASSPRGKMEEATSGSRQRWEVPSILGGSWVLQDLGTREVTIKEQPQEQTEVTGVARKEEQAEVPLQEVVKSLRLGLQKAKEQAHSQEQLLRARDGELQALQEQLHRCEEERDQLRAELGQKQQEARRRKAMYEEELGEQRDLIQAMKRRMLELIQEKDRQWQRLQQLSCLVPSCCIGCSKVFGRLSRKYPCRRCGGLVCHACSADYKKRERCCPCCAQGEEAQVT</sequence>
<evidence type="ECO:0000256" key="4">
    <source>
        <dbReference type="ARBA" id="ARBA00022771"/>
    </source>
</evidence>
<dbReference type="GO" id="GO:0051050">
    <property type="term" value="P:positive regulation of transport"/>
    <property type="evidence" value="ECO:0007669"/>
    <property type="project" value="UniProtKB-ARBA"/>
</dbReference>
<dbReference type="SUPFAM" id="SSF57903">
    <property type="entry name" value="FYVE/PHD zinc finger"/>
    <property type="match status" value="1"/>
</dbReference>
<evidence type="ECO:0000313" key="17">
    <source>
        <dbReference type="Proteomes" id="UP000694906"/>
    </source>
</evidence>
<dbReference type="CTD" id="285180"/>
<evidence type="ECO:0000256" key="8">
    <source>
        <dbReference type="ARBA" id="ARBA00023228"/>
    </source>
</evidence>
<evidence type="ECO:0000259" key="15">
    <source>
        <dbReference type="PROSITE" id="PS50178"/>
    </source>
</evidence>
<evidence type="ECO:0000256" key="7">
    <source>
        <dbReference type="ARBA" id="ARBA00023054"/>
    </source>
</evidence>
<feature type="compositionally biased region" description="Polar residues" evidence="14">
    <location>
        <begin position="192"/>
        <end position="203"/>
    </location>
</feature>
<keyword evidence="4 12" id="KW-0863">Zinc-finger</keyword>
<evidence type="ECO:0000256" key="12">
    <source>
        <dbReference type="PROSITE-ProRule" id="PRU00091"/>
    </source>
</evidence>
<feature type="domain" description="FYVE-type" evidence="15">
    <location>
        <begin position="534"/>
        <end position="580"/>
    </location>
</feature>
<dbReference type="InterPro" id="IPR042939">
    <property type="entry name" value="RUFY4"/>
</dbReference>
<evidence type="ECO:0000256" key="2">
    <source>
        <dbReference type="ARBA" id="ARBA00004419"/>
    </source>
</evidence>
<keyword evidence="5" id="KW-0862">Zinc</keyword>
<dbReference type="Gene3D" id="1.20.58.900">
    <property type="match status" value="1"/>
</dbReference>
<organism evidence="17 18">
    <name type="scientific">Heterocephalus glaber</name>
    <name type="common">Naked mole rat</name>
    <dbReference type="NCBI Taxonomy" id="10181"/>
    <lineage>
        <taxon>Eukaryota</taxon>
        <taxon>Metazoa</taxon>
        <taxon>Chordata</taxon>
        <taxon>Craniata</taxon>
        <taxon>Vertebrata</taxon>
        <taxon>Euteleostomi</taxon>
        <taxon>Mammalia</taxon>
        <taxon>Eutheria</taxon>
        <taxon>Euarchontoglires</taxon>
        <taxon>Glires</taxon>
        <taxon>Rodentia</taxon>
        <taxon>Hystricomorpha</taxon>
        <taxon>Bathyergidae</taxon>
        <taxon>Heterocephalus</taxon>
    </lineage>
</organism>
<dbReference type="InterPro" id="IPR059036">
    <property type="entry name" value="RUFY4_dom"/>
</dbReference>
<evidence type="ECO:0000256" key="10">
    <source>
        <dbReference type="ARBA" id="ARBA00059075"/>
    </source>
</evidence>
<feature type="domain" description="RUN" evidence="16">
    <location>
        <begin position="48"/>
        <end position="182"/>
    </location>
</feature>
<feature type="region of interest" description="Disordered" evidence="14">
    <location>
        <begin position="190"/>
        <end position="377"/>
    </location>
</feature>
<dbReference type="GO" id="GO:0008270">
    <property type="term" value="F:zinc ion binding"/>
    <property type="evidence" value="ECO:0007669"/>
    <property type="project" value="UniProtKB-KW"/>
</dbReference>
<keyword evidence="3" id="KW-0479">Metal-binding</keyword>
<dbReference type="Pfam" id="PF25366">
    <property type="entry name" value="RUFY4"/>
    <property type="match status" value="1"/>
</dbReference>
<dbReference type="PROSITE" id="PS50826">
    <property type="entry name" value="RUN"/>
    <property type="match status" value="1"/>
</dbReference>
<dbReference type="AlphaFoldDB" id="A0AAX6RVS9"/>
<name>A0AAX6RVS9_HETGA</name>
<dbReference type="GO" id="GO:0005764">
    <property type="term" value="C:lysosome"/>
    <property type="evidence" value="ECO:0007669"/>
    <property type="project" value="UniProtKB-SubCell"/>
</dbReference>
<dbReference type="GO" id="GO:0005776">
    <property type="term" value="C:autophagosome"/>
    <property type="evidence" value="ECO:0007669"/>
    <property type="project" value="UniProtKB-SubCell"/>
</dbReference>
<dbReference type="InterPro" id="IPR037213">
    <property type="entry name" value="Run_dom_sf"/>
</dbReference>
<dbReference type="GeneID" id="101712947"/>
<dbReference type="RefSeq" id="XP_021099913.1">
    <property type="nucleotide sequence ID" value="XM_021244254.1"/>
</dbReference>
<dbReference type="PANTHER" id="PTHR47732:SF1">
    <property type="entry name" value="RUN AND FYVE DOMAIN-CONTAINING PROTEIN 4"/>
    <property type="match status" value="1"/>
</dbReference>
<dbReference type="Proteomes" id="UP000694906">
    <property type="component" value="Unplaced"/>
</dbReference>
<evidence type="ECO:0000256" key="9">
    <source>
        <dbReference type="ARBA" id="ARBA00023329"/>
    </source>
</evidence>
<dbReference type="InterPro" id="IPR011011">
    <property type="entry name" value="Znf_FYVE_PHD"/>
</dbReference>
<accession>A0AAX6RVS9</accession>
<comment type="function">
    <text evidence="10">ARL8 effector that promotes the coupling of endolysosomes to dynein-dynactin for retrograde transport along microtubules. Acts by binding both GTP-bound ARL8 and dynein-dynactin. In nonneuronal cells, promotes concentration of endolysosomes in the juxtanuclear area. In hippocampal neurons, drives retrograde transport of endolysosomes from the axon to the soma. Positive regulator of macroautophagy in dendritic cells. Increases autophagic flux, probably by stimulating both autophagosome formation and facilitating tethering with lysosomes. Binds to phosphatidylinositol 3-phosphate (PtdIns3P) through its FYVE-type zinc finger. Positive regulator of osteosclast bone-resorbing activity, possibly by promoting late endosome-lysosome fusion by acting as an adapter protein between RAB7A on late endosomes and LAMP2 on primary lysosomes.</text>
</comment>
<evidence type="ECO:0000259" key="16">
    <source>
        <dbReference type="PROSITE" id="PS50826"/>
    </source>
</evidence>
<feature type="compositionally biased region" description="Basic and acidic residues" evidence="14">
    <location>
        <begin position="315"/>
        <end position="332"/>
    </location>
</feature>
<reference evidence="18" key="1">
    <citation type="submission" date="2025-08" db="UniProtKB">
        <authorList>
            <consortium name="RefSeq"/>
        </authorList>
    </citation>
    <scope>IDENTIFICATION</scope>
</reference>
<evidence type="ECO:0000256" key="5">
    <source>
        <dbReference type="ARBA" id="ARBA00022833"/>
    </source>
</evidence>
<dbReference type="InterPro" id="IPR017455">
    <property type="entry name" value="Znf_FYVE-rel"/>
</dbReference>
<dbReference type="GO" id="GO:0071353">
    <property type="term" value="P:cellular response to interleukin-4"/>
    <property type="evidence" value="ECO:0007669"/>
    <property type="project" value="UniProtKB-ARBA"/>
</dbReference>
<evidence type="ECO:0000256" key="13">
    <source>
        <dbReference type="SAM" id="Coils"/>
    </source>
</evidence>
<evidence type="ECO:0000256" key="14">
    <source>
        <dbReference type="SAM" id="MobiDB-lite"/>
    </source>
</evidence>
<feature type="coiled-coil region" evidence="13">
    <location>
        <begin position="449"/>
        <end position="515"/>
    </location>
</feature>
<evidence type="ECO:0000256" key="3">
    <source>
        <dbReference type="ARBA" id="ARBA00022723"/>
    </source>
</evidence>
<dbReference type="GO" id="GO:0032266">
    <property type="term" value="F:phosphatidylinositol-3-phosphate binding"/>
    <property type="evidence" value="ECO:0007669"/>
    <property type="project" value="TreeGrafter"/>
</dbReference>
<keyword evidence="17" id="KW-1185">Reference proteome</keyword>
<keyword evidence="6" id="KW-0072">Autophagy</keyword>
<dbReference type="GO" id="GO:0000045">
    <property type="term" value="P:autophagosome assembly"/>
    <property type="evidence" value="ECO:0007669"/>
    <property type="project" value="TreeGrafter"/>
</dbReference>
<feature type="compositionally biased region" description="Basic and acidic residues" evidence="14">
    <location>
        <begin position="282"/>
        <end position="302"/>
    </location>
</feature>
<dbReference type="PANTHER" id="PTHR47732">
    <property type="entry name" value="RUN AND FYVE DOMAIN-CONTAINING PROTEIN 4"/>
    <property type="match status" value="1"/>
</dbReference>
<dbReference type="SUPFAM" id="SSF140741">
    <property type="entry name" value="RUN domain-like"/>
    <property type="match status" value="1"/>
</dbReference>
<keyword evidence="7 13" id="KW-0175">Coiled coil</keyword>
<dbReference type="PROSITE" id="PS50178">
    <property type="entry name" value="ZF_FYVE"/>
    <property type="match status" value="1"/>
</dbReference>
<dbReference type="GO" id="GO:0016239">
    <property type="term" value="P:positive regulation of macroautophagy"/>
    <property type="evidence" value="ECO:0007669"/>
    <property type="project" value="InterPro"/>
</dbReference>
<dbReference type="Pfam" id="PF02759">
    <property type="entry name" value="RUN"/>
    <property type="match status" value="1"/>
</dbReference>
<keyword evidence="9" id="KW-0968">Cytoplasmic vesicle</keyword>
<proteinExistence type="predicted"/>
<evidence type="ECO:0000256" key="6">
    <source>
        <dbReference type="ARBA" id="ARBA00023006"/>
    </source>
</evidence>
<dbReference type="GO" id="GO:0031410">
    <property type="term" value="C:cytoplasmic vesicle"/>
    <property type="evidence" value="ECO:0007669"/>
    <property type="project" value="UniProtKB-KW"/>
</dbReference>
<keyword evidence="8" id="KW-0458">Lysosome</keyword>
<feature type="compositionally biased region" description="Polar residues" evidence="14">
    <location>
        <begin position="303"/>
        <end position="314"/>
    </location>
</feature>
<dbReference type="InterPro" id="IPR004012">
    <property type="entry name" value="Run_dom"/>
</dbReference>
<dbReference type="CDD" id="cd15745">
    <property type="entry name" value="FYVE_RUFY4"/>
    <property type="match status" value="1"/>
</dbReference>
<evidence type="ECO:0000256" key="1">
    <source>
        <dbReference type="ARBA" id="ARBA00004371"/>
    </source>
</evidence>
<comment type="subcellular location">
    <subcellularLocation>
        <location evidence="2">Cytoplasmic vesicle</location>
        <location evidence="2">Autophagosome</location>
    </subcellularLocation>
    <subcellularLocation>
        <location evidence="1">Lysosome</location>
    </subcellularLocation>
</comment>
<gene>
    <name evidence="18" type="primary">Rufy4</name>
</gene>